<accession>A0AAW0EQC4</accession>
<evidence type="ECO:0000313" key="1">
    <source>
        <dbReference type="EMBL" id="KAK7195924.1"/>
    </source>
</evidence>
<sequence length="1947" mass="212351">MVQVAAPSAESLQLLWQQALQPARNAATLVRDMAAAFRHLETPQDDTAKRIIGALVTVNAGSMHNIIWAALFQQLRETDKASVKVYILKQFANVCWTVPTIQGENAFRAFALEVRPLLADIQVVANTTFQRAFAATFKLLGAFADAQLANELLDILYDNLKQWKRADGIRAAAAAATAITNDCPSASTPEQLLHRAKYELDSVAFVLLLDALVSAEVAPRRLYNAARIRVLCNEVDELLGIIVAAPQMNERITPPCISIYRRLRQLRPSWTPPSATALATSILDSLHQGSVSKLILCPYLQFLQDAPNSLRARPAAVQKLTSNADPFVRADAFAALAAAAHTMDAPEHRLVLAELMEALRFSTQNKCSYTTVAILKFVRILMAHAQFPRDTEELYLSRLVHLCRRHAKGLHHDAAAQLELLHVLRSATTAPDALVAYALELFSATSDRAVAKRAFDLLCHFSSLQFLDTSPHTTRYFVDDDLDYFESARDAADGYCMSDKSTPLFHLHQVKSLSLCVYAKLCSIEDTAAKSQTKCIIVCDAVKQLCAISAAESNTTSFFPHSTACLLSQLFLSPDAASSDAYVAIVQAETACVQQHDAGIAADANLLCSLAQHAWSAIVACATAMFSTFVPAQVSPLHRFFCTDALSQTCHQLILKCRDICLSNEAPFYETIFFDIISSNMQLFAACVLQLRHTPLFVAELVGSIDGFLKCCTVLFSCAPRSVLQLLTVVLEVGGGSLAAPLQGFGGPATAPDVVFFAARQCHVIVTQALGMDLLLCCQDLCDFLLFLLRRDADTKVRVFSEVVVNSWDFVGDLLFFCDRVGAQLQDERSTEALTAVLRLLAALCRSVYQQPVFGVLSRGSAEALLSLLRKTPSFPEKDECMRHACAILSAFDTENDIVEQARYCFSEKYGDSCFFPKLEHFVELWNNSEAETQTRLLTTLTSSPSTEKLVCAAAVDEAYIPKAVEAALRATTDREVLDVLLLLVTEATSDAPSPLLLAIGDDAFGKNDDLVYQIICNYRWGWYAGPRTEEMLASSVWRTLDTPLGRFLRRIVDNDSVAETTPVSSRGDAPSLPSRDAPTFLFWQHNPGEASVAIMHHDSRKDASRTQRAELLRLRSSSVSQLVAIFSGGEDGVADVLAPDILRLFAAFYAAAVHDNRHVALDLEALMQLLRGFAAAASETVLESERCEWLQVGCWLLFDAARESAATASHRSTEPIRSALDKLDSIFVQLANLFLCSSAKSANEVAVALVRFGIGNTTLFSGRGADSRLFWMIAQHCIGEVWSVIAAEAVAPLHDPEVLLFLCRASAAVELPFSVQREVHAFFTPQLLSHGSVDCELGQDELRRILWLVGGFASYSRDLATRGRTRAPIVKLDNQDAADPRGNTSMSCLPRSLSHTANAVNQKDAWSLHSAIRHVTLQLARSVLSNAAAASPCGVLDALGVLHGLTQPVSATFGGAALPFPSAEDLEHVYHTARDFAEAIPVLSADASLEPATHCLDHLLNGFPKPQRAHSVSDMLCMSSFTALLSKLLDAWLQDGAVDSPPPAQLPCALALYLPYLFRCDIPTYMGALQCLRRLSARGSKAEVEAIYAVTFSGLLEDLVDARLDAEAAGCWYAALIDFLGCAPSTVLGGGQQVSRRLWEGLWRGVGSVELECGQHLLRRVGLSLQRFIGALAPRSAQWELCRLVVLDKDLQRRSAPPAPSGNADAGAWLWAADELQARAWHRQLLLLQSSFVRHGATVFDPDSARTLLFEFEQAVAPICDSPSGGGVGAPLDGAACLVIARVRDAVLTDTDAVLAALNGFQFPAIMQRRAVLRELAKMAGRVTASVGQGDASASPWVAMYFDVLYERATWPDEGLWAACTLATTVVGKAHVEWARVVLTSLIPASSTLWKRELMRRIGQHAKQRRVQQAARQFFADASDRLAASSTPPPVWKQELLAAVVFVFSS</sequence>
<proteinExistence type="predicted"/>
<name>A0AAW0EQC4_9TRYP</name>
<reference evidence="1 2" key="1">
    <citation type="journal article" date="2021" name="MBio">
        <title>A New Model Trypanosomatid, Novymonas esmeraldas: Genomic Perception of Its 'Candidatus Pandoraea novymonadis' Endosymbiont.</title>
        <authorList>
            <person name="Zakharova A."/>
            <person name="Saura A."/>
            <person name="Butenko A."/>
            <person name="Podesvova L."/>
            <person name="Warmusova S."/>
            <person name="Kostygov A.Y."/>
            <person name="Nenarokova A."/>
            <person name="Lukes J."/>
            <person name="Opperdoes F.R."/>
            <person name="Yurchenko V."/>
        </authorList>
    </citation>
    <scope>NUCLEOTIDE SEQUENCE [LARGE SCALE GENOMIC DNA]</scope>
    <source>
        <strain evidence="1 2">E262AT.01</strain>
    </source>
</reference>
<evidence type="ECO:0008006" key="3">
    <source>
        <dbReference type="Google" id="ProtNLM"/>
    </source>
</evidence>
<dbReference type="Proteomes" id="UP001430356">
    <property type="component" value="Unassembled WGS sequence"/>
</dbReference>
<organism evidence="1 2">
    <name type="scientific">Novymonas esmeraldas</name>
    <dbReference type="NCBI Taxonomy" id="1808958"/>
    <lineage>
        <taxon>Eukaryota</taxon>
        <taxon>Discoba</taxon>
        <taxon>Euglenozoa</taxon>
        <taxon>Kinetoplastea</taxon>
        <taxon>Metakinetoplastina</taxon>
        <taxon>Trypanosomatida</taxon>
        <taxon>Trypanosomatidae</taxon>
        <taxon>Novymonas</taxon>
    </lineage>
</organism>
<gene>
    <name evidence="1" type="ORF">NESM_000525400</name>
</gene>
<keyword evidence="2" id="KW-1185">Reference proteome</keyword>
<protein>
    <recommendedName>
        <fullName evidence="3">Non-specific serine/threonine protein kinase</fullName>
    </recommendedName>
</protein>
<dbReference type="EMBL" id="JAECZO010000064">
    <property type="protein sequence ID" value="KAK7195924.1"/>
    <property type="molecule type" value="Genomic_DNA"/>
</dbReference>
<comment type="caution">
    <text evidence="1">The sequence shown here is derived from an EMBL/GenBank/DDBJ whole genome shotgun (WGS) entry which is preliminary data.</text>
</comment>
<evidence type="ECO:0000313" key="2">
    <source>
        <dbReference type="Proteomes" id="UP001430356"/>
    </source>
</evidence>